<keyword evidence="4" id="KW-1185">Reference proteome</keyword>
<gene>
    <name evidence="3" type="ORF">A6X21_20595</name>
</gene>
<dbReference type="EMBL" id="LYDR01000063">
    <property type="protein sequence ID" value="ODA32741.1"/>
    <property type="molecule type" value="Genomic_DNA"/>
</dbReference>
<dbReference type="InterPro" id="IPR001789">
    <property type="entry name" value="Sig_transdc_resp-reg_receiver"/>
</dbReference>
<evidence type="ECO:0000259" key="2">
    <source>
        <dbReference type="PROSITE" id="PS50110"/>
    </source>
</evidence>
<dbReference type="PANTHER" id="PTHR43228:SF1">
    <property type="entry name" value="TWO-COMPONENT RESPONSE REGULATOR ARR22"/>
    <property type="match status" value="1"/>
</dbReference>
<dbReference type="OrthoDB" id="9813953at2"/>
<reference evidence="3 4" key="1">
    <citation type="submission" date="2016-05" db="EMBL/GenBank/DDBJ databases">
        <title>Genomic and physiological characterization of Planctopirus sp. isolated from fresh water lake.</title>
        <authorList>
            <person name="Subhash Y."/>
            <person name="Ramana C."/>
        </authorList>
    </citation>
    <scope>NUCLEOTIDE SEQUENCE [LARGE SCALE GENOMIC DNA]</scope>
    <source>
        <strain evidence="3 4">JC280</strain>
    </source>
</reference>
<comment type="caution">
    <text evidence="3">The sequence shown here is derived from an EMBL/GenBank/DDBJ whole genome shotgun (WGS) entry which is preliminary data.</text>
</comment>
<dbReference type="AlphaFoldDB" id="A0A1C3EHM4"/>
<organism evidence="3 4">
    <name type="scientific">Planctopirus hydrillae</name>
    <dbReference type="NCBI Taxonomy" id="1841610"/>
    <lineage>
        <taxon>Bacteria</taxon>
        <taxon>Pseudomonadati</taxon>
        <taxon>Planctomycetota</taxon>
        <taxon>Planctomycetia</taxon>
        <taxon>Planctomycetales</taxon>
        <taxon>Planctomycetaceae</taxon>
        <taxon>Planctopirus</taxon>
    </lineage>
</organism>
<evidence type="ECO:0000313" key="4">
    <source>
        <dbReference type="Proteomes" id="UP000094828"/>
    </source>
</evidence>
<accession>A0A1C3EHM4</accession>
<evidence type="ECO:0000313" key="3">
    <source>
        <dbReference type="EMBL" id="ODA32741.1"/>
    </source>
</evidence>
<dbReference type="Proteomes" id="UP000094828">
    <property type="component" value="Unassembled WGS sequence"/>
</dbReference>
<protein>
    <submittedName>
        <fullName evidence="3">Response regulator receiver protein</fullName>
    </submittedName>
</protein>
<keyword evidence="1" id="KW-0597">Phosphoprotein</keyword>
<dbReference type="STRING" id="1841610.A6X21_20595"/>
<dbReference type="Gene3D" id="3.40.50.2300">
    <property type="match status" value="1"/>
</dbReference>
<feature type="domain" description="Response regulatory" evidence="2">
    <location>
        <begin position="3"/>
        <end position="120"/>
    </location>
</feature>
<sequence length="122" mass="13749">MKTLLLVDDSRAVRLATKRMVTPLGVNILEAEDGSQAWERVQSHPEIDAILLDWNMPVMDGITFLRKLREDKSQPQPAVIMCTTENDLPRILEAMQAGANEYIMKPFTEEIVREKLAGTGIL</sequence>
<dbReference type="RefSeq" id="WP_068847252.1">
    <property type="nucleotide sequence ID" value="NZ_LYDR01000063.1"/>
</dbReference>
<dbReference type="GO" id="GO:0000160">
    <property type="term" value="P:phosphorelay signal transduction system"/>
    <property type="evidence" value="ECO:0007669"/>
    <property type="project" value="InterPro"/>
</dbReference>
<dbReference type="PANTHER" id="PTHR43228">
    <property type="entry name" value="TWO-COMPONENT RESPONSE REGULATOR"/>
    <property type="match status" value="1"/>
</dbReference>
<dbReference type="InterPro" id="IPR011006">
    <property type="entry name" value="CheY-like_superfamily"/>
</dbReference>
<dbReference type="SUPFAM" id="SSF52172">
    <property type="entry name" value="CheY-like"/>
    <property type="match status" value="1"/>
</dbReference>
<dbReference type="PROSITE" id="PS50110">
    <property type="entry name" value="RESPONSE_REGULATORY"/>
    <property type="match status" value="1"/>
</dbReference>
<dbReference type="Pfam" id="PF00072">
    <property type="entry name" value="Response_reg"/>
    <property type="match status" value="1"/>
</dbReference>
<dbReference type="InterPro" id="IPR052048">
    <property type="entry name" value="ST_Response_Regulator"/>
</dbReference>
<proteinExistence type="predicted"/>
<dbReference type="SMART" id="SM00448">
    <property type="entry name" value="REC"/>
    <property type="match status" value="1"/>
</dbReference>
<feature type="modified residue" description="4-aspartylphosphate" evidence="1">
    <location>
        <position position="53"/>
    </location>
</feature>
<evidence type="ECO:0000256" key="1">
    <source>
        <dbReference type="PROSITE-ProRule" id="PRU00169"/>
    </source>
</evidence>
<name>A0A1C3EHM4_9PLAN</name>